<evidence type="ECO:0000313" key="4">
    <source>
        <dbReference type="Proteomes" id="UP000770015"/>
    </source>
</evidence>
<reference evidence="3" key="1">
    <citation type="journal article" date="2021" name="Nat. Commun.">
        <title>Genetic determinants of endophytism in the Arabidopsis root mycobiome.</title>
        <authorList>
            <person name="Mesny F."/>
            <person name="Miyauchi S."/>
            <person name="Thiergart T."/>
            <person name="Pickel B."/>
            <person name="Atanasova L."/>
            <person name="Karlsson M."/>
            <person name="Huettel B."/>
            <person name="Barry K.W."/>
            <person name="Haridas S."/>
            <person name="Chen C."/>
            <person name="Bauer D."/>
            <person name="Andreopoulos W."/>
            <person name="Pangilinan J."/>
            <person name="LaButti K."/>
            <person name="Riley R."/>
            <person name="Lipzen A."/>
            <person name="Clum A."/>
            <person name="Drula E."/>
            <person name="Henrissat B."/>
            <person name="Kohler A."/>
            <person name="Grigoriev I.V."/>
            <person name="Martin F.M."/>
            <person name="Hacquard S."/>
        </authorList>
    </citation>
    <scope>NUCLEOTIDE SEQUENCE</scope>
    <source>
        <strain evidence="3">MPI-SDFR-AT-0117</strain>
    </source>
</reference>
<evidence type="ECO:0000313" key="3">
    <source>
        <dbReference type="EMBL" id="KAH6693977.1"/>
    </source>
</evidence>
<evidence type="ECO:0008006" key="5">
    <source>
        <dbReference type="Google" id="ProtNLM"/>
    </source>
</evidence>
<keyword evidence="2" id="KW-0732">Signal</keyword>
<organism evidence="3 4">
    <name type="scientific">Plectosphaerella plurivora</name>
    <dbReference type="NCBI Taxonomy" id="936078"/>
    <lineage>
        <taxon>Eukaryota</taxon>
        <taxon>Fungi</taxon>
        <taxon>Dikarya</taxon>
        <taxon>Ascomycota</taxon>
        <taxon>Pezizomycotina</taxon>
        <taxon>Sordariomycetes</taxon>
        <taxon>Hypocreomycetidae</taxon>
        <taxon>Glomerellales</taxon>
        <taxon>Plectosphaerellaceae</taxon>
        <taxon>Plectosphaerella</taxon>
    </lineage>
</organism>
<proteinExistence type="predicted"/>
<evidence type="ECO:0000256" key="1">
    <source>
        <dbReference type="SAM" id="MobiDB-lite"/>
    </source>
</evidence>
<feature type="region of interest" description="Disordered" evidence="1">
    <location>
        <begin position="147"/>
        <end position="204"/>
    </location>
</feature>
<feature type="chain" id="PRO_5040508934" description="GPI anchored serine-threonine rich protein" evidence="2">
    <location>
        <begin position="19"/>
        <end position="226"/>
    </location>
</feature>
<feature type="compositionally biased region" description="Polar residues" evidence="1">
    <location>
        <begin position="147"/>
        <end position="164"/>
    </location>
</feature>
<dbReference type="EMBL" id="JAGSXJ010000003">
    <property type="protein sequence ID" value="KAH6693977.1"/>
    <property type="molecule type" value="Genomic_DNA"/>
</dbReference>
<keyword evidence="4" id="KW-1185">Reference proteome</keyword>
<feature type="signal peptide" evidence="2">
    <location>
        <begin position="1"/>
        <end position="18"/>
    </location>
</feature>
<evidence type="ECO:0000256" key="2">
    <source>
        <dbReference type="SAM" id="SignalP"/>
    </source>
</evidence>
<accession>A0A9P8VJP6</accession>
<dbReference type="AlphaFoldDB" id="A0A9P8VJP6"/>
<feature type="compositionally biased region" description="Low complexity" evidence="1">
    <location>
        <begin position="165"/>
        <end position="197"/>
    </location>
</feature>
<name>A0A9P8VJP6_9PEZI</name>
<dbReference type="Proteomes" id="UP000770015">
    <property type="component" value="Unassembled WGS sequence"/>
</dbReference>
<sequence length="226" mass="22824">MILKNILVSASFLGAAYSREIVPCSAGNTPCGNECIPSSRICCEFATSTGTIHTACPVTWRCQNDGTCLPNRLKDGTPVCPEGLTTCGKICVALDAVCCNGGSHSCPKGSVCAPPPLNCGSGPASLGTPRDQELPTTAADFTLPQASETTTTGEPEQTASSSLLTPSGAASSSAETSTALDTGDGTGSPPQTPSPTDASTAVKGPPIRPSTAFAWAVSWIVVFLLA</sequence>
<comment type="caution">
    <text evidence="3">The sequence shown here is derived from an EMBL/GenBank/DDBJ whole genome shotgun (WGS) entry which is preliminary data.</text>
</comment>
<protein>
    <recommendedName>
        <fullName evidence="5">GPI anchored serine-threonine rich protein</fullName>
    </recommendedName>
</protein>
<gene>
    <name evidence="3" type="ORF">F5X68DRAFT_258761</name>
</gene>